<dbReference type="GO" id="GO:0003700">
    <property type="term" value="F:DNA-binding transcription factor activity"/>
    <property type="evidence" value="ECO:0007669"/>
    <property type="project" value="TreeGrafter"/>
</dbReference>
<evidence type="ECO:0000313" key="4">
    <source>
        <dbReference type="Proteomes" id="UP000035763"/>
    </source>
</evidence>
<dbReference type="PROSITE" id="PS50943">
    <property type="entry name" value="HTH_CROC1"/>
    <property type="match status" value="1"/>
</dbReference>
<dbReference type="EMBL" id="CAJA01000084">
    <property type="protein sequence ID" value="CCH72519.1"/>
    <property type="molecule type" value="Genomic_DNA"/>
</dbReference>
<proteinExistence type="predicted"/>
<dbReference type="PANTHER" id="PTHR46797">
    <property type="entry name" value="HTH-TYPE TRANSCRIPTIONAL REGULATOR"/>
    <property type="match status" value="1"/>
</dbReference>
<keyword evidence="1" id="KW-0238">DNA-binding</keyword>
<dbReference type="InterPro" id="IPR050807">
    <property type="entry name" value="TransReg_Diox_bact_type"/>
</dbReference>
<dbReference type="InterPro" id="IPR014710">
    <property type="entry name" value="RmlC-like_jellyroll"/>
</dbReference>
<comment type="caution">
    <text evidence="3">The sequence shown here is derived from an EMBL/GenBank/DDBJ whole genome shotgun (WGS) entry which is preliminary data.</text>
</comment>
<feature type="domain" description="HTH cro/C1-type" evidence="2">
    <location>
        <begin position="19"/>
        <end position="73"/>
    </location>
</feature>
<name>W6K2F1_9MICO</name>
<dbReference type="Pfam" id="PF07883">
    <property type="entry name" value="Cupin_2"/>
    <property type="match status" value="1"/>
</dbReference>
<dbReference type="InterPro" id="IPR001387">
    <property type="entry name" value="Cro/C1-type_HTH"/>
</dbReference>
<evidence type="ECO:0000259" key="2">
    <source>
        <dbReference type="PROSITE" id="PS50943"/>
    </source>
</evidence>
<dbReference type="GO" id="GO:0005829">
    <property type="term" value="C:cytosol"/>
    <property type="evidence" value="ECO:0007669"/>
    <property type="project" value="TreeGrafter"/>
</dbReference>
<reference evidence="3 4" key="1">
    <citation type="journal article" date="2013" name="ISME J.">
        <title>A metabolic model for members of the genus Tetrasphaera involved in enhanced biological phosphorus removal.</title>
        <authorList>
            <person name="Kristiansen R."/>
            <person name="Nguyen H.T.T."/>
            <person name="Saunders A.M."/>
            <person name="Nielsen J.L."/>
            <person name="Wimmer R."/>
            <person name="Le V.Q."/>
            <person name="McIlroy S.J."/>
            <person name="Petrovski S."/>
            <person name="Seviour R.J."/>
            <person name="Calteau A."/>
            <person name="Nielsen K.L."/>
            <person name="Nielsen P.H."/>
        </authorList>
    </citation>
    <scope>NUCLEOTIDE SEQUENCE [LARGE SCALE GENOMIC DNA]</scope>
    <source>
        <strain evidence="3 4">Ben110</strain>
    </source>
</reference>
<dbReference type="InterPro" id="IPR013096">
    <property type="entry name" value="Cupin_2"/>
</dbReference>
<dbReference type="PANTHER" id="PTHR46797:SF1">
    <property type="entry name" value="METHYLPHOSPHONATE SYNTHASE"/>
    <property type="match status" value="1"/>
</dbReference>
<dbReference type="Gene3D" id="1.10.260.40">
    <property type="entry name" value="lambda repressor-like DNA-binding domains"/>
    <property type="match status" value="1"/>
</dbReference>
<dbReference type="CDD" id="cd00093">
    <property type="entry name" value="HTH_XRE"/>
    <property type="match status" value="1"/>
</dbReference>
<dbReference type="InterPro" id="IPR010982">
    <property type="entry name" value="Lambda_DNA-bd_dom_sf"/>
</dbReference>
<dbReference type="STRING" id="1193182.BN11_1740007"/>
<protein>
    <submittedName>
        <fullName evidence="3">Putative Transcriptional regulator, XRE family</fullName>
    </submittedName>
</protein>
<dbReference type="CDD" id="cd02209">
    <property type="entry name" value="cupin_XRE_C"/>
    <property type="match status" value="1"/>
</dbReference>
<dbReference type="SMART" id="SM00530">
    <property type="entry name" value="HTH_XRE"/>
    <property type="match status" value="1"/>
</dbReference>
<dbReference type="Gene3D" id="2.60.120.10">
    <property type="entry name" value="Jelly Rolls"/>
    <property type="match status" value="1"/>
</dbReference>
<dbReference type="Pfam" id="PF01381">
    <property type="entry name" value="HTH_3"/>
    <property type="match status" value="1"/>
</dbReference>
<evidence type="ECO:0000313" key="3">
    <source>
        <dbReference type="EMBL" id="CCH72519.1"/>
    </source>
</evidence>
<evidence type="ECO:0000256" key="1">
    <source>
        <dbReference type="ARBA" id="ARBA00023125"/>
    </source>
</evidence>
<dbReference type="Proteomes" id="UP000035763">
    <property type="component" value="Unassembled WGS sequence"/>
</dbReference>
<dbReference type="GO" id="GO:0003677">
    <property type="term" value="F:DNA binding"/>
    <property type="evidence" value="ECO:0007669"/>
    <property type="project" value="UniProtKB-KW"/>
</dbReference>
<dbReference type="SUPFAM" id="SSF47413">
    <property type="entry name" value="lambda repressor-like DNA-binding domains"/>
    <property type="match status" value="1"/>
</dbReference>
<dbReference type="RefSeq" id="WP_048697904.1">
    <property type="nucleotide sequence ID" value="NZ_HG764815.1"/>
</dbReference>
<gene>
    <name evidence="3" type="ORF">BN11_1740007</name>
</gene>
<organism evidence="3 4">
    <name type="scientific">Nostocoides australiense Ben110</name>
    <dbReference type="NCBI Taxonomy" id="1193182"/>
    <lineage>
        <taxon>Bacteria</taxon>
        <taxon>Bacillati</taxon>
        <taxon>Actinomycetota</taxon>
        <taxon>Actinomycetes</taxon>
        <taxon>Micrococcales</taxon>
        <taxon>Intrasporangiaceae</taxon>
        <taxon>Nostocoides</taxon>
    </lineage>
</organism>
<accession>W6K2F1</accession>
<keyword evidence="4" id="KW-1185">Reference proteome</keyword>
<dbReference type="InterPro" id="IPR011051">
    <property type="entry name" value="RmlC_Cupin_sf"/>
</dbReference>
<sequence length="193" mass="20748">MADTPPLAEDFLALVGARIRARRRSKGVTVQQLADEAGISRRQLTDVEQGHANPTLVTVTRIARALGTDFTELLEPADSGSVVDVVAPQGYTQVWSTEAGSSATLLVATPGARQADLWRWWLAPDEAYQGQADPAGSYELFSVLSGTLTIETDEGRYAVDAGSSARLRSDRAYAYRNAGEVPVVFVRVVALAR</sequence>
<dbReference type="AlphaFoldDB" id="W6K2F1"/>
<dbReference type="SUPFAM" id="SSF51182">
    <property type="entry name" value="RmlC-like cupins"/>
    <property type="match status" value="1"/>
</dbReference>
<dbReference type="OrthoDB" id="9810578at2"/>